<name>A0A210QGV6_MIZYE</name>
<dbReference type="Proteomes" id="UP000242188">
    <property type="component" value="Unassembled WGS sequence"/>
</dbReference>
<dbReference type="PROSITE" id="PS50222">
    <property type="entry name" value="EF_HAND_2"/>
    <property type="match status" value="1"/>
</dbReference>
<proteinExistence type="predicted"/>
<dbReference type="InterPro" id="IPR000488">
    <property type="entry name" value="Death_dom"/>
</dbReference>
<dbReference type="GO" id="GO:0005509">
    <property type="term" value="F:calcium ion binding"/>
    <property type="evidence" value="ECO:0007669"/>
    <property type="project" value="InterPro"/>
</dbReference>
<dbReference type="Pfam" id="PF00531">
    <property type="entry name" value="Death"/>
    <property type="match status" value="1"/>
</dbReference>
<accession>A0A210QGV6</accession>
<dbReference type="Gene3D" id="1.10.533.10">
    <property type="entry name" value="Death Domain, Fas"/>
    <property type="match status" value="1"/>
</dbReference>
<dbReference type="Gene3D" id="1.10.238.10">
    <property type="entry name" value="EF-hand"/>
    <property type="match status" value="1"/>
</dbReference>
<organism evidence="2 3">
    <name type="scientific">Mizuhopecten yessoensis</name>
    <name type="common">Japanese scallop</name>
    <name type="synonym">Patinopecten yessoensis</name>
    <dbReference type="NCBI Taxonomy" id="6573"/>
    <lineage>
        <taxon>Eukaryota</taxon>
        <taxon>Metazoa</taxon>
        <taxon>Spiralia</taxon>
        <taxon>Lophotrochozoa</taxon>
        <taxon>Mollusca</taxon>
        <taxon>Bivalvia</taxon>
        <taxon>Autobranchia</taxon>
        <taxon>Pteriomorphia</taxon>
        <taxon>Pectinida</taxon>
        <taxon>Pectinoidea</taxon>
        <taxon>Pectinidae</taxon>
        <taxon>Mizuhopecten</taxon>
    </lineage>
</organism>
<reference evidence="2 3" key="1">
    <citation type="journal article" date="2017" name="Nat. Ecol. Evol.">
        <title>Scallop genome provides insights into evolution of bilaterian karyotype and development.</title>
        <authorList>
            <person name="Wang S."/>
            <person name="Zhang J."/>
            <person name="Jiao W."/>
            <person name="Li J."/>
            <person name="Xun X."/>
            <person name="Sun Y."/>
            <person name="Guo X."/>
            <person name="Huan P."/>
            <person name="Dong B."/>
            <person name="Zhang L."/>
            <person name="Hu X."/>
            <person name="Sun X."/>
            <person name="Wang J."/>
            <person name="Zhao C."/>
            <person name="Wang Y."/>
            <person name="Wang D."/>
            <person name="Huang X."/>
            <person name="Wang R."/>
            <person name="Lv J."/>
            <person name="Li Y."/>
            <person name="Zhang Z."/>
            <person name="Liu B."/>
            <person name="Lu W."/>
            <person name="Hui Y."/>
            <person name="Liang J."/>
            <person name="Zhou Z."/>
            <person name="Hou R."/>
            <person name="Li X."/>
            <person name="Liu Y."/>
            <person name="Li H."/>
            <person name="Ning X."/>
            <person name="Lin Y."/>
            <person name="Zhao L."/>
            <person name="Xing Q."/>
            <person name="Dou J."/>
            <person name="Li Y."/>
            <person name="Mao J."/>
            <person name="Guo H."/>
            <person name="Dou H."/>
            <person name="Li T."/>
            <person name="Mu C."/>
            <person name="Jiang W."/>
            <person name="Fu Q."/>
            <person name="Fu X."/>
            <person name="Miao Y."/>
            <person name="Liu J."/>
            <person name="Yu Q."/>
            <person name="Li R."/>
            <person name="Liao H."/>
            <person name="Li X."/>
            <person name="Kong Y."/>
            <person name="Jiang Z."/>
            <person name="Chourrout D."/>
            <person name="Li R."/>
            <person name="Bao Z."/>
        </authorList>
    </citation>
    <scope>NUCLEOTIDE SEQUENCE [LARGE SCALE GENOMIC DNA]</scope>
    <source>
        <strain evidence="2 3">PY_sf001</strain>
    </source>
</reference>
<evidence type="ECO:0000313" key="3">
    <source>
        <dbReference type="Proteomes" id="UP000242188"/>
    </source>
</evidence>
<dbReference type="SUPFAM" id="SSF47473">
    <property type="entry name" value="EF-hand"/>
    <property type="match status" value="1"/>
</dbReference>
<dbReference type="InterPro" id="IPR011029">
    <property type="entry name" value="DEATH-like_dom_sf"/>
</dbReference>
<keyword evidence="3" id="KW-1185">Reference proteome</keyword>
<evidence type="ECO:0000313" key="2">
    <source>
        <dbReference type="EMBL" id="OWF47985.1"/>
    </source>
</evidence>
<dbReference type="InterPro" id="IPR011992">
    <property type="entry name" value="EF-hand-dom_pair"/>
</dbReference>
<gene>
    <name evidence="2" type="ORF">KP79_PYT05440</name>
</gene>
<dbReference type="GO" id="GO:0007165">
    <property type="term" value="P:signal transduction"/>
    <property type="evidence" value="ECO:0007669"/>
    <property type="project" value="InterPro"/>
</dbReference>
<comment type="caution">
    <text evidence="2">The sequence shown here is derived from an EMBL/GenBank/DDBJ whole genome shotgun (WGS) entry which is preliminary data.</text>
</comment>
<sequence length="242" mass="27279">MFLSSKKKLTFENFLRGMKWCEAGDTDTKLRAIFNLLGSAKNVTRANFIKVLEIVYHNPEDKKAIPGIADVVFNQMDSDKNGNFSEKEFVDGIKRAISEEILQQVLQFEVLPNYMRERLYEDLPEFQMDVALASGETSAAPTPSPSTFIGGFSTARASPSDRTIKHLTDKIYTKDLERLCNKLGLTKEDYDELKGKSRDNKHLATLILMKYREKSGGQTNSKELEKALRDAGMIEASQLLAP</sequence>
<feature type="domain" description="EF-hand" evidence="1">
    <location>
        <begin position="64"/>
        <end position="99"/>
    </location>
</feature>
<dbReference type="InterPro" id="IPR002048">
    <property type="entry name" value="EF_hand_dom"/>
</dbReference>
<dbReference type="OrthoDB" id="20872at2759"/>
<protein>
    <recommendedName>
        <fullName evidence="1">EF-hand domain-containing protein</fullName>
    </recommendedName>
</protein>
<evidence type="ECO:0000259" key="1">
    <source>
        <dbReference type="PROSITE" id="PS50222"/>
    </source>
</evidence>
<dbReference type="EMBL" id="NEDP02003741">
    <property type="protein sequence ID" value="OWF47985.1"/>
    <property type="molecule type" value="Genomic_DNA"/>
</dbReference>
<dbReference type="AlphaFoldDB" id="A0A210QGV6"/>